<dbReference type="SUPFAM" id="SSF54928">
    <property type="entry name" value="RNA-binding domain, RBD"/>
    <property type="match status" value="1"/>
</dbReference>
<dbReference type="EMBL" id="BMLS01000010">
    <property type="protein sequence ID" value="GGO75127.1"/>
    <property type="molecule type" value="Genomic_DNA"/>
</dbReference>
<proteinExistence type="predicted"/>
<keyword evidence="2" id="KW-1133">Transmembrane helix</keyword>
<dbReference type="InterPro" id="IPR050502">
    <property type="entry name" value="Euk_RNA-bind_prot"/>
</dbReference>
<name>A0A918DNA2_9ALTE</name>
<keyword evidence="1" id="KW-0694">RNA-binding</keyword>
<sequence length="151" mass="16754">MKSPVLLYIVIAGILAVLGYFLLPAQAVNANQALAIGLFISGILTPLIASQFMRQAQATTNADNNQGDDAKTLYVGNLPYRVNEQDVKAHFGVHGTVISVRLMKDRRTGKRKGYGFVEMLGDVEQIVRTLNDTEFQDRTLKVRMAKDKQEE</sequence>
<dbReference type="PANTHER" id="PTHR48025:SF1">
    <property type="entry name" value="RRM DOMAIN-CONTAINING PROTEIN"/>
    <property type="match status" value="1"/>
</dbReference>
<reference evidence="4" key="2">
    <citation type="submission" date="2020-09" db="EMBL/GenBank/DDBJ databases">
        <authorList>
            <person name="Sun Q."/>
            <person name="Zhou Y."/>
        </authorList>
    </citation>
    <scope>NUCLEOTIDE SEQUENCE</scope>
    <source>
        <strain evidence="4">CGMCC 1.7086</strain>
    </source>
</reference>
<keyword evidence="2" id="KW-0472">Membrane</keyword>
<organism evidence="4 5">
    <name type="scientific">Bowmanella pacifica</name>
    <dbReference type="NCBI Taxonomy" id="502051"/>
    <lineage>
        <taxon>Bacteria</taxon>
        <taxon>Pseudomonadati</taxon>
        <taxon>Pseudomonadota</taxon>
        <taxon>Gammaproteobacteria</taxon>
        <taxon>Alteromonadales</taxon>
        <taxon>Alteromonadaceae</taxon>
        <taxon>Bowmanella</taxon>
    </lineage>
</organism>
<keyword evidence="5" id="KW-1185">Reference proteome</keyword>
<dbReference type="Proteomes" id="UP000606935">
    <property type="component" value="Unassembled WGS sequence"/>
</dbReference>
<dbReference type="Gene3D" id="3.30.70.330">
    <property type="match status" value="1"/>
</dbReference>
<dbReference type="InterPro" id="IPR000504">
    <property type="entry name" value="RRM_dom"/>
</dbReference>
<dbReference type="Pfam" id="PF00076">
    <property type="entry name" value="RRM_1"/>
    <property type="match status" value="1"/>
</dbReference>
<evidence type="ECO:0000313" key="5">
    <source>
        <dbReference type="Proteomes" id="UP000606935"/>
    </source>
</evidence>
<dbReference type="PANTHER" id="PTHR48025">
    <property type="entry name" value="OS02G0815200 PROTEIN"/>
    <property type="match status" value="1"/>
</dbReference>
<dbReference type="AlphaFoldDB" id="A0A918DNA2"/>
<evidence type="ECO:0000256" key="2">
    <source>
        <dbReference type="SAM" id="Phobius"/>
    </source>
</evidence>
<keyword evidence="2" id="KW-0812">Transmembrane</keyword>
<feature type="domain" description="RRM" evidence="3">
    <location>
        <begin position="71"/>
        <end position="147"/>
    </location>
</feature>
<gene>
    <name evidence="4" type="ORF">GCM10010982_39540</name>
</gene>
<comment type="caution">
    <text evidence="4">The sequence shown here is derived from an EMBL/GenBank/DDBJ whole genome shotgun (WGS) entry which is preliminary data.</text>
</comment>
<dbReference type="GO" id="GO:0003723">
    <property type="term" value="F:RNA binding"/>
    <property type="evidence" value="ECO:0007669"/>
    <property type="project" value="UniProtKB-KW"/>
</dbReference>
<protein>
    <submittedName>
        <fullName evidence="4">RNA-binding protein</fullName>
    </submittedName>
</protein>
<dbReference type="PROSITE" id="PS50102">
    <property type="entry name" value="RRM"/>
    <property type="match status" value="1"/>
</dbReference>
<dbReference type="InterPro" id="IPR012677">
    <property type="entry name" value="Nucleotide-bd_a/b_plait_sf"/>
</dbReference>
<dbReference type="SMART" id="SM00360">
    <property type="entry name" value="RRM"/>
    <property type="match status" value="1"/>
</dbReference>
<dbReference type="RefSeq" id="WP_188699221.1">
    <property type="nucleotide sequence ID" value="NZ_BMLS01000010.1"/>
</dbReference>
<evidence type="ECO:0000259" key="3">
    <source>
        <dbReference type="PROSITE" id="PS50102"/>
    </source>
</evidence>
<dbReference type="InterPro" id="IPR035979">
    <property type="entry name" value="RBD_domain_sf"/>
</dbReference>
<feature type="transmembrane region" description="Helical" evidence="2">
    <location>
        <begin position="29"/>
        <end position="49"/>
    </location>
</feature>
<evidence type="ECO:0000256" key="1">
    <source>
        <dbReference type="ARBA" id="ARBA00022884"/>
    </source>
</evidence>
<feature type="transmembrane region" description="Helical" evidence="2">
    <location>
        <begin position="5"/>
        <end position="23"/>
    </location>
</feature>
<evidence type="ECO:0000313" key="4">
    <source>
        <dbReference type="EMBL" id="GGO75127.1"/>
    </source>
</evidence>
<reference evidence="4" key="1">
    <citation type="journal article" date="2014" name="Int. J. Syst. Evol. Microbiol.">
        <title>Complete genome sequence of Corynebacterium casei LMG S-19264T (=DSM 44701T), isolated from a smear-ripened cheese.</title>
        <authorList>
            <consortium name="US DOE Joint Genome Institute (JGI-PGF)"/>
            <person name="Walter F."/>
            <person name="Albersmeier A."/>
            <person name="Kalinowski J."/>
            <person name="Ruckert C."/>
        </authorList>
    </citation>
    <scope>NUCLEOTIDE SEQUENCE</scope>
    <source>
        <strain evidence="4">CGMCC 1.7086</strain>
    </source>
</reference>
<accession>A0A918DNA2</accession>